<evidence type="ECO:0000313" key="2">
    <source>
        <dbReference type="Proteomes" id="UP000231279"/>
    </source>
</evidence>
<comment type="caution">
    <text evidence="1">The sequence shown here is derived from an EMBL/GenBank/DDBJ whole genome shotgun (WGS) entry which is preliminary data.</text>
</comment>
<dbReference type="Proteomes" id="UP000231279">
    <property type="component" value="Unassembled WGS sequence"/>
</dbReference>
<evidence type="ECO:0000313" key="1">
    <source>
        <dbReference type="EMBL" id="PIN23455.1"/>
    </source>
</evidence>
<reference evidence="2" key="1">
    <citation type="journal article" date="2018" name="Gigascience">
        <title>Genome assembly of the Pink Ipe (Handroanthus impetiginosus, Bignoniaceae), a highly valued, ecologically keystone Neotropical timber forest tree.</title>
        <authorList>
            <person name="Silva-Junior O.B."/>
            <person name="Grattapaglia D."/>
            <person name="Novaes E."/>
            <person name="Collevatti R.G."/>
        </authorList>
    </citation>
    <scope>NUCLEOTIDE SEQUENCE [LARGE SCALE GENOMIC DNA]</scope>
    <source>
        <strain evidence="2">cv. UFG-1</strain>
    </source>
</reference>
<protein>
    <submittedName>
        <fullName evidence="1">Uncharacterized protein</fullName>
    </submittedName>
</protein>
<organism evidence="1 2">
    <name type="scientific">Handroanthus impetiginosus</name>
    <dbReference type="NCBI Taxonomy" id="429701"/>
    <lineage>
        <taxon>Eukaryota</taxon>
        <taxon>Viridiplantae</taxon>
        <taxon>Streptophyta</taxon>
        <taxon>Embryophyta</taxon>
        <taxon>Tracheophyta</taxon>
        <taxon>Spermatophyta</taxon>
        <taxon>Magnoliopsida</taxon>
        <taxon>eudicotyledons</taxon>
        <taxon>Gunneridae</taxon>
        <taxon>Pentapetalae</taxon>
        <taxon>asterids</taxon>
        <taxon>lamiids</taxon>
        <taxon>Lamiales</taxon>
        <taxon>Bignoniaceae</taxon>
        <taxon>Crescentiina</taxon>
        <taxon>Tabebuia alliance</taxon>
        <taxon>Handroanthus</taxon>
    </lineage>
</organism>
<dbReference type="AlphaFoldDB" id="A0A2G9I109"/>
<proteinExistence type="predicted"/>
<dbReference type="EMBL" id="NKXS01000568">
    <property type="protein sequence ID" value="PIN23455.1"/>
    <property type="molecule type" value="Genomic_DNA"/>
</dbReference>
<gene>
    <name evidence="1" type="ORF">CDL12_03831</name>
</gene>
<keyword evidence="2" id="KW-1185">Reference proteome</keyword>
<name>A0A2G9I109_9LAMI</name>
<sequence>MFTIESSLNLSQHFFPSYILVVPLAFRARHIVLNNVGFSILFEDFCHSLDSCTFLRLVLGEKRISFASFLPCRRYYRLSLFPFSYFIKIL</sequence>
<accession>A0A2G9I109</accession>